<sequence length="137" mass="15258">MSPSELTLLLLLSYCIVVIFFLPTVRLSVCPFVYAWVRKGTALFCLPSPFPKRAIDAGETVETPKIIVGEGGTVLAFQLLAGDVRKGTFTRIYPHSHHRVIRSSLLSVPPRPCVVARINNYAFLCPSSLFLYIMMDL</sequence>
<dbReference type="GeneID" id="23859703"/>
<accession>C9ZMS5</accession>
<dbReference type="AlphaFoldDB" id="C9ZMS5"/>
<dbReference type="EMBL" id="FN554967">
    <property type="protein sequence ID" value="CBH10578.1"/>
    <property type="molecule type" value="Genomic_DNA"/>
</dbReference>
<reference evidence="3" key="1">
    <citation type="journal article" date="2010" name="PLoS Negl. Trop. Dis.">
        <title>The genome sequence of Trypanosoma brucei gambiense, causative agent of chronic human african trypanosomiasis.</title>
        <authorList>
            <person name="Jackson A.P."/>
            <person name="Sanders M."/>
            <person name="Berry A."/>
            <person name="McQuillan J."/>
            <person name="Aslett M.A."/>
            <person name="Quail M.A."/>
            <person name="Chukualim B."/>
            <person name="Capewell P."/>
            <person name="MacLeod A."/>
            <person name="Melville S.E."/>
            <person name="Gibson W."/>
            <person name="Barry J.D."/>
            <person name="Berriman M."/>
            <person name="Hertz-Fowler C."/>
        </authorList>
    </citation>
    <scope>NUCLEOTIDE SEQUENCE [LARGE SCALE GENOMIC DNA]</scope>
    <source>
        <strain evidence="3">MHOM/CI/86/DAL972</strain>
    </source>
</reference>
<name>C9ZMS5_TRYB9</name>
<dbReference type="RefSeq" id="XP_011772867.1">
    <property type="nucleotide sequence ID" value="XM_011774565.1"/>
</dbReference>
<dbReference type="Proteomes" id="UP000002316">
    <property type="component" value="Chromosome 4"/>
</dbReference>
<keyword evidence="1" id="KW-1133">Transmembrane helix</keyword>
<organism evidence="2 3">
    <name type="scientific">Trypanosoma brucei gambiense (strain MHOM/CI/86/DAL972)</name>
    <dbReference type="NCBI Taxonomy" id="679716"/>
    <lineage>
        <taxon>Eukaryota</taxon>
        <taxon>Discoba</taxon>
        <taxon>Euglenozoa</taxon>
        <taxon>Kinetoplastea</taxon>
        <taxon>Metakinetoplastina</taxon>
        <taxon>Trypanosomatida</taxon>
        <taxon>Trypanosomatidae</taxon>
        <taxon>Trypanosoma</taxon>
    </lineage>
</organism>
<evidence type="ECO:0000313" key="3">
    <source>
        <dbReference type="Proteomes" id="UP000002316"/>
    </source>
</evidence>
<evidence type="ECO:0000256" key="1">
    <source>
        <dbReference type="SAM" id="Phobius"/>
    </source>
</evidence>
<gene>
    <name evidence="2" type="ORF">TbgDal_IV2790</name>
</gene>
<evidence type="ECO:0000313" key="2">
    <source>
        <dbReference type="EMBL" id="CBH10578.1"/>
    </source>
</evidence>
<proteinExistence type="predicted"/>
<keyword evidence="1" id="KW-0812">Transmembrane</keyword>
<protein>
    <submittedName>
        <fullName evidence="2">Uncharacterized protein</fullName>
    </submittedName>
</protein>
<keyword evidence="1" id="KW-0472">Membrane</keyword>
<dbReference type="KEGG" id="tbg:TbgDal_IV2790"/>
<feature type="transmembrane region" description="Helical" evidence="1">
    <location>
        <begin position="6"/>
        <end position="29"/>
    </location>
</feature>